<keyword evidence="3" id="KW-0520">NAD</keyword>
<feature type="compositionally biased region" description="Basic and acidic residues" evidence="5">
    <location>
        <begin position="100"/>
        <end position="116"/>
    </location>
</feature>
<feature type="region of interest" description="Disordered" evidence="5">
    <location>
        <begin position="716"/>
        <end position="746"/>
    </location>
</feature>
<feature type="domain" description="Deacetylase sirtuin-type" evidence="6">
    <location>
        <begin position="7"/>
        <end position="611"/>
    </location>
</feature>
<feature type="compositionally biased region" description="Polar residues" evidence="5">
    <location>
        <begin position="190"/>
        <end position="200"/>
    </location>
</feature>
<dbReference type="Pfam" id="PF02146">
    <property type="entry name" value="SIR2"/>
    <property type="match status" value="3"/>
</dbReference>
<feature type="compositionally biased region" description="Basic and acidic residues" evidence="5">
    <location>
        <begin position="631"/>
        <end position="641"/>
    </location>
</feature>
<feature type="compositionally biased region" description="Low complexity" evidence="5">
    <location>
        <begin position="175"/>
        <end position="188"/>
    </location>
</feature>
<evidence type="ECO:0000256" key="3">
    <source>
        <dbReference type="ARBA" id="ARBA00023027"/>
    </source>
</evidence>
<feature type="region of interest" description="Disordered" evidence="5">
    <location>
        <begin position="980"/>
        <end position="1009"/>
    </location>
</feature>
<dbReference type="PANTHER" id="PTHR11085:SF8">
    <property type="entry name" value="NAD-DEPENDENT HISTONE DEACETYLASE HST3"/>
    <property type="match status" value="1"/>
</dbReference>
<feature type="compositionally biased region" description="Basic and acidic residues" evidence="5">
    <location>
        <begin position="126"/>
        <end position="153"/>
    </location>
</feature>
<dbReference type="InterPro" id="IPR003000">
    <property type="entry name" value="Sirtuin"/>
</dbReference>
<feature type="binding site" evidence="4">
    <location>
        <position position="476"/>
    </location>
    <ligand>
        <name>Zn(2+)</name>
        <dbReference type="ChEBI" id="CHEBI:29105"/>
    </ligand>
</feature>
<proteinExistence type="inferred from homology"/>
<dbReference type="STRING" id="155417.A0A4Q4TEP7"/>
<keyword evidence="4" id="KW-0862">Zinc</keyword>
<reference evidence="7 8" key="1">
    <citation type="submission" date="2018-06" db="EMBL/GenBank/DDBJ databases">
        <title>Complete Genomes of Monosporascus.</title>
        <authorList>
            <person name="Robinson A.J."/>
            <person name="Natvig D.O."/>
        </authorList>
    </citation>
    <scope>NUCLEOTIDE SEQUENCE [LARGE SCALE GENOMIC DNA]</scope>
    <source>
        <strain evidence="7 8">CBS 110550</strain>
    </source>
</reference>
<dbReference type="Gene3D" id="3.40.50.1220">
    <property type="entry name" value="TPP-binding domain"/>
    <property type="match status" value="2"/>
</dbReference>
<feature type="compositionally biased region" description="Polar residues" evidence="5">
    <location>
        <begin position="405"/>
        <end position="417"/>
    </location>
</feature>
<dbReference type="GO" id="GO:0017136">
    <property type="term" value="F:histone deacetylase activity, NAD-dependent"/>
    <property type="evidence" value="ECO:0007669"/>
    <property type="project" value="TreeGrafter"/>
</dbReference>
<keyword evidence="8" id="KW-1185">Reference proteome</keyword>
<evidence type="ECO:0000256" key="2">
    <source>
        <dbReference type="ARBA" id="ARBA00022679"/>
    </source>
</evidence>
<feature type="binding site" evidence="4">
    <location>
        <position position="447"/>
    </location>
    <ligand>
        <name>Zn(2+)</name>
        <dbReference type="ChEBI" id="CHEBI:29105"/>
    </ligand>
</feature>
<dbReference type="SUPFAM" id="SSF52467">
    <property type="entry name" value="DHS-like NAD/FAD-binding domain"/>
    <property type="match status" value="1"/>
</dbReference>
<keyword evidence="2" id="KW-0808">Transferase</keyword>
<dbReference type="InterPro" id="IPR026590">
    <property type="entry name" value="Ssirtuin_cat_dom"/>
</dbReference>
<gene>
    <name evidence="7" type="ORF">DL764_003922</name>
</gene>
<feature type="binding site" evidence="4">
    <location>
        <position position="450"/>
    </location>
    <ligand>
        <name>Zn(2+)</name>
        <dbReference type="ChEBI" id="CHEBI:29105"/>
    </ligand>
</feature>
<dbReference type="InterPro" id="IPR050134">
    <property type="entry name" value="NAD-dep_sirtuin_deacylases"/>
</dbReference>
<evidence type="ECO:0000313" key="8">
    <source>
        <dbReference type="Proteomes" id="UP000293360"/>
    </source>
</evidence>
<dbReference type="GO" id="GO:0005634">
    <property type="term" value="C:nucleus"/>
    <property type="evidence" value="ECO:0007669"/>
    <property type="project" value="TreeGrafter"/>
</dbReference>
<feature type="region of interest" description="Disordered" evidence="5">
    <location>
        <begin position="63"/>
        <end position="273"/>
    </location>
</feature>
<feature type="region of interest" description="Disordered" evidence="5">
    <location>
        <begin position="783"/>
        <end position="899"/>
    </location>
</feature>
<dbReference type="PANTHER" id="PTHR11085">
    <property type="entry name" value="NAD-DEPENDENT PROTEIN DEACYLASE SIRTUIN-5, MITOCHONDRIAL-RELATED"/>
    <property type="match status" value="1"/>
</dbReference>
<dbReference type="OrthoDB" id="2919105at2759"/>
<evidence type="ECO:0000256" key="1">
    <source>
        <dbReference type="ARBA" id="ARBA00006924"/>
    </source>
</evidence>
<dbReference type="GO" id="GO:0046872">
    <property type="term" value="F:metal ion binding"/>
    <property type="evidence" value="ECO:0007669"/>
    <property type="project" value="UniProtKB-KW"/>
</dbReference>
<protein>
    <recommendedName>
        <fullName evidence="6">Deacetylase sirtuin-type domain-containing protein</fullName>
    </recommendedName>
</protein>
<feature type="compositionally biased region" description="Basic and acidic residues" evidence="5">
    <location>
        <begin position="381"/>
        <end position="397"/>
    </location>
</feature>
<accession>A0A4Q4TEP7</accession>
<feature type="compositionally biased region" description="Basic and acidic residues" evidence="5">
    <location>
        <begin position="980"/>
        <end position="997"/>
    </location>
</feature>
<keyword evidence="4" id="KW-0479">Metal-binding</keyword>
<feature type="region of interest" description="Disordered" evidence="5">
    <location>
        <begin position="631"/>
        <end position="652"/>
    </location>
</feature>
<feature type="compositionally biased region" description="Low complexity" evidence="5">
    <location>
        <begin position="249"/>
        <end position="263"/>
    </location>
</feature>
<feature type="active site" description="Proton acceptor" evidence="4">
    <location>
        <position position="439"/>
    </location>
</feature>
<feature type="compositionally biased region" description="Pro residues" evidence="5">
    <location>
        <begin position="797"/>
        <end position="807"/>
    </location>
</feature>
<dbReference type="InterPro" id="IPR029035">
    <property type="entry name" value="DHS-like_NAD/FAD-binding_dom"/>
</dbReference>
<evidence type="ECO:0000259" key="6">
    <source>
        <dbReference type="PROSITE" id="PS50305"/>
    </source>
</evidence>
<evidence type="ECO:0000313" key="7">
    <source>
        <dbReference type="EMBL" id="RYP05261.1"/>
    </source>
</evidence>
<feature type="compositionally biased region" description="Polar residues" evidence="5">
    <location>
        <begin position="829"/>
        <end position="838"/>
    </location>
</feature>
<feature type="binding site" evidence="4">
    <location>
        <position position="473"/>
    </location>
    <ligand>
        <name>Zn(2+)</name>
        <dbReference type="ChEBI" id="CHEBI:29105"/>
    </ligand>
</feature>
<name>A0A4Q4TEP7_9PEZI</name>
<comment type="caution">
    <text evidence="7">The sequence shown here is derived from an EMBL/GenBank/DDBJ whole genome shotgun (WGS) entry which is preliminary data.</text>
</comment>
<comment type="similarity">
    <text evidence="1">Belongs to the sirtuin family. Class I subfamily.</text>
</comment>
<dbReference type="AlphaFoldDB" id="A0A4Q4TEP7"/>
<dbReference type="EMBL" id="QJNU01000174">
    <property type="protein sequence ID" value="RYP05261.1"/>
    <property type="molecule type" value="Genomic_DNA"/>
</dbReference>
<organism evidence="7 8">
    <name type="scientific">Monosporascus ibericus</name>
    <dbReference type="NCBI Taxonomy" id="155417"/>
    <lineage>
        <taxon>Eukaryota</taxon>
        <taxon>Fungi</taxon>
        <taxon>Dikarya</taxon>
        <taxon>Ascomycota</taxon>
        <taxon>Pezizomycotina</taxon>
        <taxon>Sordariomycetes</taxon>
        <taxon>Xylariomycetidae</taxon>
        <taxon>Xylariales</taxon>
        <taxon>Xylariales incertae sedis</taxon>
        <taxon>Monosporascus</taxon>
    </lineage>
</organism>
<evidence type="ECO:0000256" key="4">
    <source>
        <dbReference type="PROSITE-ProRule" id="PRU00236"/>
    </source>
</evidence>
<evidence type="ECO:0000256" key="5">
    <source>
        <dbReference type="SAM" id="MobiDB-lite"/>
    </source>
</evidence>
<sequence>MPTVQVTPATSDLLQDIANILGKARKVVVVTGAGISTNSGIPDFRSENGLYSLIQAQFERAAASPQHGAVEDEAADFDISDRPTKRRRVSNDPEPPVDEPIDHAHTHPSDAERTGDRPSSNGPQSHDADNFRPRNHEDVAARHGIESPPERSSEQLTAPQAPETRPPFPRHLTQSSAHSSTSHDSVFSGPRSSTTSTQTEDAADSSAGGTQHHPRTSSTPKRILLGENVPSSPLSSPPPVLFDPFENTLQSTEESSRLSSDCSDSSDTEDTQQSLDFLSSQTSNPSLRNMKGRDLFDCNIWADPLKTSVFYRFATSLRQKVKEVQPTATHHFIAKLRDGGKLARVYTQNIDEIEKKIGLSTDLRNGAGSRKKRFARQQLADAEKDVKDNQDQPKGEEDPAVNGKVESNQPSSQNSETGEPAKPRPSLTPDKGVECVFLHGSLHSLRCFVCGKLCDWDEDDRESRTMSGEQPECPHCAGATAARQEKGKRALGVGKLRPDIVLYGEDHPQSDLISPIVQYDLSAGPDLLLVLGTSLRVHGLKVMVKEFAKAVHNKGGKVVFINFTKPSESAWGDVIDYWIEWDCDAWVTDLKDRKPHLWLSPEEIQEQEKQKRENLAEKRRGNLLKRDILGEKRRHTIDSSKPRVPPKNPSSMRNDYGCGAYVVYDIFQTLAKIGGRPFDNLGYTPRSTILPEPAPPPPLPPPSVPDIERVKAVKDSPAVKKIKRPRKSAPAALTSQVESKSETGPALKARPWFSTASKFKDRCAKTVRNGKIKRAFPMSMTPIPPPVIPLLTRRRPPVVPAPSPTQAPAPAAASAPAPAPAPAKEECSAPSQDSSTSIGAAVKSHPRRRKRKQIFEGPTVRPASTKPRRTAPQPTPRSVPQSVTMPASMPPATPTNAPQPKHGFMGTDYIAPQEGITLAPIRPGLEMPSPAIRCLEPNPVVSPPSPLAYPARALSRPYPYPSHPMLYSDPLVRLRYGIDVTREPRGIKNEERREGMKDSTPSPSDQLQREHWEAAASLMSLGIAP</sequence>
<feature type="region of interest" description="Disordered" evidence="5">
    <location>
        <begin position="362"/>
        <end position="430"/>
    </location>
</feature>
<dbReference type="GO" id="GO:0070403">
    <property type="term" value="F:NAD+ binding"/>
    <property type="evidence" value="ECO:0007669"/>
    <property type="project" value="InterPro"/>
</dbReference>
<dbReference type="PROSITE" id="PS50305">
    <property type="entry name" value="SIRTUIN"/>
    <property type="match status" value="1"/>
</dbReference>
<dbReference type="Proteomes" id="UP000293360">
    <property type="component" value="Unassembled WGS sequence"/>
</dbReference>